<dbReference type="InterPro" id="IPR017853">
    <property type="entry name" value="GH"/>
</dbReference>
<dbReference type="PRINTS" id="PR00741">
    <property type="entry name" value="GLHYDRLASE29"/>
</dbReference>
<accession>A0A1Q5PND7</accession>
<evidence type="ECO:0000313" key="9">
    <source>
        <dbReference type="EMBL" id="OKL49068.1"/>
    </source>
</evidence>
<sequence>MGELDDFAPDDLAAAGAVGSKPDPGYIYPDSPLTQKSLSRWRDLKLGVIIHWGLYTAINQAGSWSLHRGHLGTFTDKPDSFLGTDSEYQDWYEHQIVNFDASQFDAEEWAEACADAGMRYLVFTTKHHDGFALYDTDYSNFKVTSEQCPVGRDLFKEISQAFRSKGLEIGVYYSKADWHHECYWDRARPLHGRFCNYSIRNKPQKWENFKRFTQQQISELLSRYGKINVLWLDAGWVAAPEEPIDIEQIGVLAQTLQPEILVVDREVHGPWEHYRTPEQEIPEDILEYPWESCITLTRSWCSMEVDEATKPMQTIIANLLAIVSRGGNYLIGFGPDEHGAMSKHIRDSLSELGSWMRVNGEGIYATRALNPKNELEAKLLQSSPVDDVRWDWYFTKKSNQYYLFGAFRDSDIDKSSTHLVPEVEVELPIKIREASIMGSGSVTINRQHNDSTRLRITCAGQKYAVGIRLSIAGD</sequence>
<evidence type="ECO:0000259" key="8">
    <source>
        <dbReference type="Pfam" id="PF01120"/>
    </source>
</evidence>
<dbReference type="SUPFAM" id="SSF51445">
    <property type="entry name" value="(Trans)glycosidases"/>
    <property type="match status" value="1"/>
</dbReference>
<dbReference type="GO" id="GO:0005764">
    <property type="term" value="C:lysosome"/>
    <property type="evidence" value="ECO:0007669"/>
    <property type="project" value="TreeGrafter"/>
</dbReference>
<comment type="similarity">
    <text evidence="2">Belongs to the glycosyl hydrolase 29 family.</text>
</comment>
<comment type="caution">
    <text evidence="9">The sequence shown here is derived from an EMBL/GenBank/DDBJ whole genome shotgun (WGS) entry which is preliminary data.</text>
</comment>
<dbReference type="STRING" id="1921764.BSR28_03910"/>
<keyword evidence="10" id="KW-1185">Reference proteome</keyword>
<dbReference type="PANTHER" id="PTHR10030">
    <property type="entry name" value="ALPHA-L-FUCOSIDASE"/>
    <property type="match status" value="1"/>
</dbReference>
<dbReference type="RefSeq" id="WP_073709057.1">
    <property type="nucleotide sequence ID" value="NZ_MQSV01000002.1"/>
</dbReference>
<gene>
    <name evidence="9" type="ORF">BSR29_04345</name>
</gene>
<dbReference type="InterPro" id="IPR057739">
    <property type="entry name" value="Glyco_hydro_29_N"/>
</dbReference>
<evidence type="ECO:0000256" key="7">
    <source>
        <dbReference type="PIRSR" id="PIRSR001092-1"/>
    </source>
</evidence>
<feature type="site" description="May be important for catalysis" evidence="7">
    <location>
        <position position="293"/>
    </location>
</feature>
<dbReference type="AlphaFoldDB" id="A0A1Q5PND7"/>
<dbReference type="Pfam" id="PF01120">
    <property type="entry name" value="Alpha_L_fucos"/>
    <property type="match status" value="1"/>
</dbReference>
<keyword evidence="5 9" id="KW-0378">Hydrolase</keyword>
<name>A0A1Q5PND7_9ACTO</name>
<dbReference type="GO" id="GO:0016139">
    <property type="term" value="P:glycoside catabolic process"/>
    <property type="evidence" value="ECO:0007669"/>
    <property type="project" value="TreeGrafter"/>
</dbReference>
<evidence type="ECO:0000256" key="2">
    <source>
        <dbReference type="ARBA" id="ARBA00007951"/>
    </source>
</evidence>
<dbReference type="SMART" id="SM00812">
    <property type="entry name" value="Alpha_L_fucos"/>
    <property type="match status" value="1"/>
</dbReference>
<keyword evidence="4" id="KW-0732">Signal</keyword>
<dbReference type="GO" id="GO:0006004">
    <property type="term" value="P:fucose metabolic process"/>
    <property type="evidence" value="ECO:0007669"/>
    <property type="project" value="InterPro"/>
</dbReference>
<dbReference type="OrthoDB" id="5526311at2"/>
<comment type="function">
    <text evidence="1">Alpha-L-fucosidase is responsible for hydrolyzing the alpha-1,6-linked fucose joined to the reducing-end N-acetylglucosamine of the carbohydrate moieties of glycoproteins.</text>
</comment>
<feature type="domain" description="Glycoside hydrolase family 29 N-terminal" evidence="8">
    <location>
        <begin position="28"/>
        <end position="361"/>
    </location>
</feature>
<evidence type="ECO:0000256" key="5">
    <source>
        <dbReference type="ARBA" id="ARBA00022801"/>
    </source>
</evidence>
<dbReference type="EMBL" id="MQSV01000002">
    <property type="protein sequence ID" value="OKL49068.1"/>
    <property type="molecule type" value="Genomic_DNA"/>
</dbReference>
<dbReference type="Proteomes" id="UP000186785">
    <property type="component" value="Unassembled WGS sequence"/>
</dbReference>
<dbReference type="EC" id="3.2.1.51" evidence="3"/>
<keyword evidence="6" id="KW-0326">Glycosidase</keyword>
<proteinExistence type="inferred from homology"/>
<dbReference type="InterPro" id="IPR000933">
    <property type="entry name" value="Glyco_hydro_29"/>
</dbReference>
<evidence type="ECO:0000256" key="4">
    <source>
        <dbReference type="ARBA" id="ARBA00022729"/>
    </source>
</evidence>
<dbReference type="PIRSF" id="PIRSF001092">
    <property type="entry name" value="Alpha-L-fucosidase"/>
    <property type="match status" value="1"/>
</dbReference>
<dbReference type="PANTHER" id="PTHR10030:SF37">
    <property type="entry name" value="ALPHA-L-FUCOSIDASE-RELATED"/>
    <property type="match status" value="1"/>
</dbReference>
<organism evidence="9 10">
    <name type="scientific">Boudabousia liubingyangii</name>
    <dbReference type="NCBI Taxonomy" id="1921764"/>
    <lineage>
        <taxon>Bacteria</taxon>
        <taxon>Bacillati</taxon>
        <taxon>Actinomycetota</taxon>
        <taxon>Actinomycetes</taxon>
        <taxon>Actinomycetales</taxon>
        <taxon>Actinomycetaceae</taxon>
        <taxon>Boudabousia</taxon>
    </lineage>
</organism>
<dbReference type="Gene3D" id="3.20.20.80">
    <property type="entry name" value="Glycosidases"/>
    <property type="match status" value="1"/>
</dbReference>
<protein>
    <recommendedName>
        <fullName evidence="3">alpha-L-fucosidase</fullName>
        <ecNumber evidence="3">3.2.1.51</ecNumber>
    </recommendedName>
</protein>
<evidence type="ECO:0000256" key="3">
    <source>
        <dbReference type="ARBA" id="ARBA00012662"/>
    </source>
</evidence>
<evidence type="ECO:0000256" key="1">
    <source>
        <dbReference type="ARBA" id="ARBA00004071"/>
    </source>
</evidence>
<dbReference type="InterPro" id="IPR016286">
    <property type="entry name" value="FUC_metazoa-typ"/>
</dbReference>
<dbReference type="GO" id="GO:0004560">
    <property type="term" value="F:alpha-L-fucosidase activity"/>
    <property type="evidence" value="ECO:0007669"/>
    <property type="project" value="InterPro"/>
</dbReference>
<evidence type="ECO:0000256" key="6">
    <source>
        <dbReference type="ARBA" id="ARBA00023295"/>
    </source>
</evidence>
<evidence type="ECO:0000313" key="10">
    <source>
        <dbReference type="Proteomes" id="UP000186785"/>
    </source>
</evidence>
<reference evidence="9 10" key="1">
    <citation type="submission" date="2016-11" db="EMBL/GenBank/DDBJ databases">
        <title>Actinomyces gypaetusis sp. nov. isolated from the vulture Gypaetus barbatus in Qinghai Tibet Plateau China.</title>
        <authorList>
            <person name="Meng X."/>
        </authorList>
    </citation>
    <scope>NUCLEOTIDE SEQUENCE [LARGE SCALE GENOMIC DNA]</scope>
    <source>
        <strain evidence="9 10">VUL4_2</strain>
    </source>
</reference>